<evidence type="ECO:0000256" key="4">
    <source>
        <dbReference type="RuleBase" id="RU003792"/>
    </source>
</evidence>
<comment type="caution">
    <text evidence="8">The sequence shown here is derived from an EMBL/GenBank/DDBJ whole genome shotgun (WGS) entry which is preliminary data.</text>
</comment>
<feature type="compositionally biased region" description="Basic and acidic residues" evidence="5">
    <location>
        <begin position="189"/>
        <end position="200"/>
    </location>
</feature>
<feature type="compositionally biased region" description="Basic residues" evidence="5">
    <location>
        <begin position="62"/>
        <end position="74"/>
    </location>
</feature>
<dbReference type="PANTHER" id="PTHR11142">
    <property type="entry name" value="PSEUDOURIDYLATE SYNTHASE"/>
    <property type="match status" value="1"/>
</dbReference>
<feature type="domain" description="Pseudouridine synthase I TruA alpha/beta" evidence="7">
    <location>
        <begin position="246"/>
        <end position="367"/>
    </location>
</feature>
<proteinExistence type="inferred from homology"/>
<dbReference type="AlphaFoldDB" id="A0AAD3H7W6"/>
<feature type="region of interest" description="Disordered" evidence="5">
    <location>
        <begin position="53"/>
        <end position="76"/>
    </location>
</feature>
<dbReference type="Proteomes" id="UP001054902">
    <property type="component" value="Unassembled WGS sequence"/>
</dbReference>
<reference evidence="8 9" key="1">
    <citation type="journal article" date="2021" name="Sci. Rep.">
        <title>The genome of the diatom Chaetoceros tenuissimus carries an ancient integrated fragment of an extant virus.</title>
        <authorList>
            <person name="Hongo Y."/>
            <person name="Kimura K."/>
            <person name="Takaki Y."/>
            <person name="Yoshida Y."/>
            <person name="Baba S."/>
            <person name="Kobayashi G."/>
            <person name="Nagasaki K."/>
            <person name="Hano T."/>
            <person name="Tomaru Y."/>
        </authorList>
    </citation>
    <scope>NUCLEOTIDE SEQUENCE [LARGE SCALE GENOMIC DNA]</scope>
    <source>
        <strain evidence="8 9">NIES-3715</strain>
    </source>
</reference>
<dbReference type="PANTHER" id="PTHR11142:SF0">
    <property type="entry name" value="TRNA PSEUDOURIDINE SYNTHASE-LIKE 1"/>
    <property type="match status" value="1"/>
</dbReference>
<dbReference type="GO" id="GO:0003723">
    <property type="term" value="F:RNA binding"/>
    <property type="evidence" value="ECO:0007669"/>
    <property type="project" value="InterPro"/>
</dbReference>
<keyword evidence="6" id="KW-0732">Signal</keyword>
<keyword evidence="3 4" id="KW-0413">Isomerase</keyword>
<evidence type="ECO:0000256" key="6">
    <source>
        <dbReference type="SAM" id="SignalP"/>
    </source>
</evidence>
<evidence type="ECO:0000256" key="1">
    <source>
        <dbReference type="ARBA" id="ARBA00009375"/>
    </source>
</evidence>
<dbReference type="InterPro" id="IPR020103">
    <property type="entry name" value="PsdUridine_synth_cat_dom_sf"/>
</dbReference>
<name>A0AAD3H7W6_9STRA</name>
<dbReference type="InterPro" id="IPR020097">
    <property type="entry name" value="PsdUridine_synth_TruA_a/b_dom"/>
</dbReference>
<evidence type="ECO:0000313" key="8">
    <source>
        <dbReference type="EMBL" id="GFH53506.1"/>
    </source>
</evidence>
<comment type="catalytic activity">
    <reaction evidence="4">
        <text>uridine(38/39/40) in tRNA = pseudouridine(38/39/40) in tRNA</text>
        <dbReference type="Rhea" id="RHEA:22376"/>
        <dbReference type="Rhea" id="RHEA-COMP:10085"/>
        <dbReference type="Rhea" id="RHEA-COMP:10087"/>
        <dbReference type="ChEBI" id="CHEBI:65314"/>
        <dbReference type="ChEBI" id="CHEBI:65315"/>
        <dbReference type="EC" id="5.4.99.12"/>
    </reaction>
</comment>
<protein>
    <recommendedName>
        <fullName evidence="4">tRNA pseudouridine synthase</fullName>
        <ecNumber evidence="4">5.4.99.12</ecNumber>
    </recommendedName>
</protein>
<organism evidence="8 9">
    <name type="scientific">Chaetoceros tenuissimus</name>
    <dbReference type="NCBI Taxonomy" id="426638"/>
    <lineage>
        <taxon>Eukaryota</taxon>
        <taxon>Sar</taxon>
        <taxon>Stramenopiles</taxon>
        <taxon>Ochrophyta</taxon>
        <taxon>Bacillariophyta</taxon>
        <taxon>Coscinodiscophyceae</taxon>
        <taxon>Chaetocerotophycidae</taxon>
        <taxon>Chaetocerotales</taxon>
        <taxon>Chaetocerotaceae</taxon>
        <taxon>Chaetoceros</taxon>
    </lineage>
</organism>
<comment type="similarity">
    <text evidence="1 4">Belongs to the tRNA pseudouridine synthase TruA family.</text>
</comment>
<dbReference type="Gene3D" id="3.30.70.580">
    <property type="entry name" value="Pseudouridine synthase I, catalytic domain, N-terminal subdomain"/>
    <property type="match status" value="1"/>
</dbReference>
<evidence type="ECO:0000259" key="7">
    <source>
        <dbReference type="Pfam" id="PF01416"/>
    </source>
</evidence>
<dbReference type="Pfam" id="PF01416">
    <property type="entry name" value="PseudoU_synth_1"/>
    <property type="match status" value="1"/>
</dbReference>
<dbReference type="SUPFAM" id="SSF55120">
    <property type="entry name" value="Pseudouridine synthase"/>
    <property type="match status" value="1"/>
</dbReference>
<dbReference type="GO" id="GO:0160147">
    <property type="term" value="F:tRNA pseudouridine(38-40) synthase activity"/>
    <property type="evidence" value="ECO:0007669"/>
    <property type="project" value="UniProtKB-EC"/>
</dbReference>
<keyword evidence="9" id="KW-1185">Reference proteome</keyword>
<feature type="signal peptide" evidence="6">
    <location>
        <begin position="1"/>
        <end position="22"/>
    </location>
</feature>
<feature type="chain" id="PRO_5041973562" description="tRNA pseudouridine synthase" evidence="6">
    <location>
        <begin position="23"/>
        <end position="384"/>
    </location>
</feature>
<gene>
    <name evidence="8" type="ORF">CTEN210_09982</name>
</gene>
<evidence type="ECO:0000256" key="3">
    <source>
        <dbReference type="ARBA" id="ARBA00023235"/>
    </source>
</evidence>
<dbReference type="InterPro" id="IPR020095">
    <property type="entry name" value="PsdUridine_synth_TruA_C"/>
</dbReference>
<dbReference type="EC" id="5.4.99.12" evidence="4"/>
<evidence type="ECO:0000256" key="5">
    <source>
        <dbReference type="SAM" id="MobiDB-lite"/>
    </source>
</evidence>
<keyword evidence="2 4" id="KW-0819">tRNA processing</keyword>
<dbReference type="InterPro" id="IPR001406">
    <property type="entry name" value="PsdUridine_synth_TruA"/>
</dbReference>
<feature type="region of interest" description="Disordered" evidence="5">
    <location>
        <begin position="179"/>
        <end position="200"/>
    </location>
</feature>
<sequence length="384" mass="43496">MKLTPKLVSILVLCITLSSVTAFGTLPLTSFVIEVAYDGTLFNGWTASSNESSQQTVDITRKQRGRSRRNRLRPSVKDGEIRSVEQSLKYSLAKLYGNVDPGRIVVEGCSRTDKGVHSKGSCALVYCMNDNNTHESFPIDGKRIPHPMHAQDGAFKEVPFKSDLKQLVFAMNKMLPPDVRIRNSSPMPSRKDDAEGRPFHPSLDSKGKIYRYTFSVGEINDPIRNRDVFHVPHCDTIDISRAKECAKILCGHHDFEPFRASFRGNERGKEQNTMCTIHSIDIKEEDGPSTSLCKTYQIDIEGDRFLYKQVRLMVGVIINYAKSDVSIEYVKNILESKVWPESEDGLQLLPRYCAPAHGLCLRSVVYDSDFEFDWVMEEEEKVMV</sequence>
<dbReference type="HAMAP" id="MF_00171">
    <property type="entry name" value="TruA"/>
    <property type="match status" value="1"/>
</dbReference>
<dbReference type="EMBL" id="BLLK01000047">
    <property type="protein sequence ID" value="GFH53506.1"/>
    <property type="molecule type" value="Genomic_DNA"/>
</dbReference>
<evidence type="ECO:0000256" key="2">
    <source>
        <dbReference type="ARBA" id="ARBA00022694"/>
    </source>
</evidence>
<dbReference type="InterPro" id="IPR020094">
    <property type="entry name" value="TruA/RsuA/RluB/E/F_N"/>
</dbReference>
<accession>A0AAD3H7W6</accession>
<evidence type="ECO:0000313" key="9">
    <source>
        <dbReference type="Proteomes" id="UP001054902"/>
    </source>
</evidence>
<dbReference type="GO" id="GO:0031119">
    <property type="term" value="P:tRNA pseudouridine synthesis"/>
    <property type="evidence" value="ECO:0007669"/>
    <property type="project" value="TreeGrafter"/>
</dbReference>
<dbReference type="Gene3D" id="3.30.70.660">
    <property type="entry name" value="Pseudouridine synthase I, catalytic domain, C-terminal subdomain"/>
    <property type="match status" value="1"/>
</dbReference>